<dbReference type="Gene3D" id="3.30.9.100">
    <property type="match status" value="1"/>
</dbReference>
<reference evidence="2" key="1">
    <citation type="journal article" date="2014" name="Int. J. Syst. Evol. Microbiol.">
        <title>Complete genome sequence of Corynebacterium casei LMG S-19264T (=DSM 44701T), isolated from a smear-ripened cheese.</title>
        <authorList>
            <consortium name="US DOE Joint Genome Institute (JGI-PGF)"/>
            <person name="Walter F."/>
            <person name="Albersmeier A."/>
            <person name="Kalinowski J."/>
            <person name="Ruckert C."/>
        </authorList>
    </citation>
    <scope>NUCLEOTIDE SEQUENCE</scope>
    <source>
        <strain evidence="2">JCM 4988</strain>
    </source>
</reference>
<name>A0A918UU25_9ACTN</name>
<evidence type="ECO:0000313" key="2">
    <source>
        <dbReference type="EMBL" id="GGZ32968.1"/>
    </source>
</evidence>
<dbReference type="GO" id="GO:0071949">
    <property type="term" value="F:FAD binding"/>
    <property type="evidence" value="ECO:0007669"/>
    <property type="project" value="InterPro"/>
</dbReference>
<dbReference type="PANTHER" id="PTHR43422">
    <property type="entry name" value="THIAMINE THIAZOLE SYNTHASE"/>
    <property type="match status" value="1"/>
</dbReference>
<evidence type="ECO:0000313" key="3">
    <source>
        <dbReference type="Proteomes" id="UP000630936"/>
    </source>
</evidence>
<proteinExistence type="predicted"/>
<dbReference type="EMBL" id="BMWG01000007">
    <property type="protein sequence ID" value="GGZ32968.1"/>
    <property type="molecule type" value="Genomic_DNA"/>
</dbReference>
<dbReference type="Pfam" id="PF01494">
    <property type="entry name" value="FAD_binding_3"/>
    <property type="match status" value="1"/>
</dbReference>
<sequence>MTRPGAAGSLVTAHRRAVVIGGGWAGMLTAAALDGLADEITVVERDTLPPGPEPRAALPQARHAHLLRSGGVRACEELLPGVTARWRAAGAHRVPLPTGLVTLSAQGWLRRWPETHFALACSRDLLDWVVREEVLDRPAVTLLRGCAALGLTGTARRVTGVRATGADGRELLLGADLVVDASGRDSPAPRWLAELGGRGRVQEIRVDAGLVCATRLYRAPAGSAGFPVVSVQADPAAPAPGRTATLVPIEGDRWMVTLSGARGGEPSSDPAEFEPFARSAVRHPLVGELISGAVPLSDEVALTRITVDRRRFEKTAGRPDGFIAVGDSVAAHHPLLGQGLSVAARSLVELRRTLRGHRLDEPGLARRAQRALARPVATAWRLAAAQDLQHPGSALAGLGVARLSRAATGRARLARAHLGVLALAEPPSSWLHPDLVVAALRGPGRAALTGPPLTAWERRIAARGKAPEADRTPDPL</sequence>
<dbReference type="SUPFAM" id="SSF51905">
    <property type="entry name" value="FAD/NAD(P)-binding domain"/>
    <property type="match status" value="1"/>
</dbReference>
<dbReference type="Proteomes" id="UP000630936">
    <property type="component" value="Unassembled WGS sequence"/>
</dbReference>
<comment type="caution">
    <text evidence="2">The sequence shown here is derived from an EMBL/GenBank/DDBJ whole genome shotgun (WGS) entry which is preliminary data.</text>
</comment>
<reference evidence="2" key="2">
    <citation type="submission" date="2020-09" db="EMBL/GenBank/DDBJ databases">
        <authorList>
            <person name="Sun Q."/>
            <person name="Ohkuma M."/>
        </authorList>
    </citation>
    <scope>NUCLEOTIDE SEQUENCE</scope>
    <source>
        <strain evidence="2">JCM 4988</strain>
    </source>
</reference>
<protein>
    <recommendedName>
        <fullName evidence="1">FAD-binding domain-containing protein</fullName>
    </recommendedName>
</protein>
<organism evidence="2 3">
    <name type="scientific">Streptomyces inusitatus</name>
    <dbReference type="NCBI Taxonomy" id="68221"/>
    <lineage>
        <taxon>Bacteria</taxon>
        <taxon>Bacillati</taxon>
        <taxon>Actinomycetota</taxon>
        <taxon>Actinomycetes</taxon>
        <taxon>Kitasatosporales</taxon>
        <taxon>Streptomycetaceae</taxon>
        <taxon>Streptomyces</taxon>
    </lineage>
</organism>
<dbReference type="AlphaFoldDB" id="A0A918UU25"/>
<keyword evidence="3" id="KW-1185">Reference proteome</keyword>
<dbReference type="PANTHER" id="PTHR43422:SF3">
    <property type="entry name" value="THIAMINE THIAZOLE SYNTHASE"/>
    <property type="match status" value="1"/>
</dbReference>
<accession>A0A918UU25</accession>
<dbReference type="RefSeq" id="WP_190123460.1">
    <property type="nucleotide sequence ID" value="NZ_BMWG01000007.1"/>
</dbReference>
<dbReference type="InterPro" id="IPR002938">
    <property type="entry name" value="FAD-bd"/>
</dbReference>
<evidence type="ECO:0000259" key="1">
    <source>
        <dbReference type="Pfam" id="PF01494"/>
    </source>
</evidence>
<dbReference type="Gene3D" id="3.50.50.60">
    <property type="entry name" value="FAD/NAD(P)-binding domain"/>
    <property type="match status" value="1"/>
</dbReference>
<dbReference type="InterPro" id="IPR036188">
    <property type="entry name" value="FAD/NAD-bd_sf"/>
</dbReference>
<feature type="domain" description="FAD-binding" evidence="1">
    <location>
        <begin position="17"/>
        <end position="354"/>
    </location>
</feature>
<gene>
    <name evidence="2" type="ORF">GCM10010387_28850</name>
</gene>